<dbReference type="GeneID" id="29421245"/>
<dbReference type="KEGG" id="cdip:ERS451417_01500"/>
<dbReference type="Proteomes" id="UP000480222">
    <property type="component" value="Unassembled WGS sequence"/>
</dbReference>
<sequence>MTNVELIAQHTLKAHHICVAGHERPDADAVGSVCALVLGLQQAGCHAQGFIGQDAPIGASFMWLPGAHAINLATELPPCDLIITVDCAALSRLGALQKSIVEAKQPVIVLDHHATNQGFGDINLVDAQAESASSIVYDLCQALGVEITPDIAQCLYAGLVADTGGFRWGRPRIHDLAQTLVEHGADIQQINHNLFDAYSLDDMRLIGQVLAALRTEQSTHKSTRSNANIVIACVHHWMIEGHSRDAVESIADYVRGLYGVDLAVVLKEYSPETWTISLRSDSWDVVAVARKCGGGGHVHAAGMTLHGTEQEIIGSIMAAVAAAAETAKL</sequence>
<gene>
    <name evidence="3" type="primary">nrnA</name>
    <name evidence="3" type="ORF">CIP107547_01684</name>
</gene>
<name>A0A679LUP7_CORDP</name>
<accession>A0A679LUP7</accession>
<feature type="domain" description="DHHA1" evidence="2">
    <location>
        <begin position="239"/>
        <end position="310"/>
    </location>
</feature>
<dbReference type="InterPro" id="IPR003156">
    <property type="entry name" value="DHHA1_dom"/>
</dbReference>
<organism evidence="3 4">
    <name type="scientific">Corynebacterium diphtheriae</name>
    <dbReference type="NCBI Taxonomy" id="1717"/>
    <lineage>
        <taxon>Bacteria</taxon>
        <taxon>Bacillati</taxon>
        <taxon>Actinomycetota</taxon>
        <taxon>Actinomycetes</taxon>
        <taxon>Mycobacteriales</taxon>
        <taxon>Corynebacteriaceae</taxon>
        <taxon>Corynebacterium</taxon>
    </lineage>
</organism>
<dbReference type="InterPro" id="IPR038763">
    <property type="entry name" value="DHH_sf"/>
</dbReference>
<dbReference type="PANTHER" id="PTHR47618">
    <property type="entry name" value="BIFUNCTIONAL OLIGORIBONUCLEASE AND PAP PHOSPHATASE NRNA"/>
    <property type="match status" value="1"/>
</dbReference>
<dbReference type="EC" id="3.1.-.-" evidence="3"/>
<feature type="domain" description="DDH" evidence="1">
    <location>
        <begin position="16"/>
        <end position="158"/>
    </location>
</feature>
<comment type="caution">
    <text evidence="3">The sequence shown here is derived from an EMBL/GenBank/DDBJ whole genome shotgun (WGS) entry which is preliminary data.</text>
</comment>
<dbReference type="PANTHER" id="PTHR47618:SF1">
    <property type="entry name" value="BIFUNCTIONAL OLIGORIBONUCLEASE AND PAP PHOSPHATASE NRNA"/>
    <property type="match status" value="1"/>
</dbReference>
<dbReference type="InterPro" id="IPR001667">
    <property type="entry name" value="DDH_dom"/>
</dbReference>
<dbReference type="GO" id="GO:0016787">
    <property type="term" value="F:hydrolase activity"/>
    <property type="evidence" value="ECO:0007669"/>
    <property type="project" value="UniProtKB-KW"/>
</dbReference>
<dbReference type="RefSeq" id="WP_021335094.1">
    <property type="nucleotide sequence ID" value="NZ_CP039522.1"/>
</dbReference>
<dbReference type="SUPFAM" id="SSF64182">
    <property type="entry name" value="DHH phosphoesterases"/>
    <property type="match status" value="1"/>
</dbReference>
<evidence type="ECO:0000313" key="3">
    <source>
        <dbReference type="EMBL" id="CAB0609522.1"/>
    </source>
</evidence>
<dbReference type="Gene3D" id="3.90.1640.10">
    <property type="entry name" value="inorganic pyrophosphatase (n-terminal core)"/>
    <property type="match status" value="1"/>
</dbReference>
<evidence type="ECO:0000313" key="4">
    <source>
        <dbReference type="Proteomes" id="UP000480222"/>
    </source>
</evidence>
<dbReference type="EMBL" id="CADDAV010000020">
    <property type="protein sequence ID" value="CAB0609522.1"/>
    <property type="molecule type" value="Genomic_DNA"/>
</dbReference>
<dbReference type="GO" id="GO:0003676">
    <property type="term" value="F:nucleic acid binding"/>
    <property type="evidence" value="ECO:0007669"/>
    <property type="project" value="InterPro"/>
</dbReference>
<dbReference type="Pfam" id="PF02272">
    <property type="entry name" value="DHHA1"/>
    <property type="match status" value="1"/>
</dbReference>
<reference evidence="3 4" key="1">
    <citation type="submission" date="2020-02" db="EMBL/GenBank/DDBJ databases">
        <authorList>
            <person name="Brisse S."/>
        </authorList>
    </citation>
    <scope>NUCLEOTIDE SEQUENCE [LARGE SCALE GENOMIC DNA]</scope>
    <source>
        <strain evidence="3">CIP107547</strain>
    </source>
</reference>
<protein>
    <submittedName>
        <fullName evidence="3">Bifunctional oligoribonuclease and PAP phosphatase NrnA</fullName>
        <ecNumber evidence="3">3.1.-.-</ecNumber>
    </submittedName>
</protein>
<dbReference type="InterPro" id="IPR051319">
    <property type="entry name" value="Oligoribo/pAp-PDE_c-di-AMP_PDE"/>
</dbReference>
<evidence type="ECO:0000259" key="2">
    <source>
        <dbReference type="Pfam" id="PF02272"/>
    </source>
</evidence>
<evidence type="ECO:0000259" key="1">
    <source>
        <dbReference type="Pfam" id="PF01368"/>
    </source>
</evidence>
<proteinExistence type="predicted"/>
<dbReference type="Pfam" id="PF01368">
    <property type="entry name" value="DHH"/>
    <property type="match status" value="1"/>
</dbReference>
<keyword evidence="3" id="KW-0378">Hydrolase</keyword>
<dbReference type="Gene3D" id="3.10.310.30">
    <property type="match status" value="1"/>
</dbReference>
<dbReference type="AlphaFoldDB" id="A0A679LUP7"/>